<feature type="region of interest" description="Disordered" evidence="1">
    <location>
        <begin position="1"/>
        <end position="38"/>
    </location>
</feature>
<evidence type="ECO:0000256" key="1">
    <source>
        <dbReference type="SAM" id="MobiDB-lite"/>
    </source>
</evidence>
<organism evidence="2 3">
    <name type="scientific">Fasciolopsis buskii</name>
    <dbReference type="NCBI Taxonomy" id="27845"/>
    <lineage>
        <taxon>Eukaryota</taxon>
        <taxon>Metazoa</taxon>
        <taxon>Spiralia</taxon>
        <taxon>Lophotrochozoa</taxon>
        <taxon>Platyhelminthes</taxon>
        <taxon>Trematoda</taxon>
        <taxon>Digenea</taxon>
        <taxon>Plagiorchiida</taxon>
        <taxon>Echinostomata</taxon>
        <taxon>Echinostomatoidea</taxon>
        <taxon>Fasciolidae</taxon>
        <taxon>Fasciolopsis</taxon>
    </lineage>
</organism>
<dbReference type="AlphaFoldDB" id="A0A8E0RVC4"/>
<accession>A0A8E0RVC4</accession>
<dbReference type="EMBL" id="LUCM01004785">
    <property type="protein sequence ID" value="KAA0193812.1"/>
    <property type="molecule type" value="Genomic_DNA"/>
</dbReference>
<dbReference type="OrthoDB" id="6262731at2759"/>
<dbReference type="InterPro" id="IPR038513">
    <property type="entry name" value="FAIM1_dom_sf"/>
</dbReference>
<comment type="caution">
    <text evidence="2">The sequence shown here is derived from an EMBL/GenBank/DDBJ whole genome shotgun (WGS) entry which is preliminary data.</text>
</comment>
<proteinExistence type="predicted"/>
<sequence>MSVVFTSGKKSAAFARGSSEGPTLKKKQSQGSDTNLPANSYMPSANVVVWNVTVDQVPLSFAYCKDSGSLWVGDELIQTKDQKMEDAVQHDFCIMDHKARLTIAQKSGCAQKTYTLLLDGLPVEQVHLPSVEHRKS</sequence>
<gene>
    <name evidence="2" type="ORF">FBUS_05223</name>
</gene>
<dbReference type="Gene3D" id="2.40.128.180">
    <property type="match status" value="1"/>
</dbReference>
<dbReference type="Proteomes" id="UP000728185">
    <property type="component" value="Unassembled WGS sequence"/>
</dbReference>
<evidence type="ECO:0000313" key="2">
    <source>
        <dbReference type="EMBL" id="KAA0193812.1"/>
    </source>
</evidence>
<keyword evidence="3" id="KW-1185">Reference proteome</keyword>
<reference evidence="2" key="1">
    <citation type="submission" date="2019-05" db="EMBL/GenBank/DDBJ databases">
        <title>Annotation for the trematode Fasciolopsis buski.</title>
        <authorList>
            <person name="Choi Y.-J."/>
        </authorList>
    </citation>
    <scope>NUCLEOTIDE SEQUENCE</scope>
    <source>
        <strain evidence="2">HT</strain>
        <tissue evidence="2">Whole worm</tissue>
    </source>
</reference>
<protein>
    <submittedName>
        <fullName evidence="2">Uncharacterized protein</fullName>
    </submittedName>
</protein>
<evidence type="ECO:0000313" key="3">
    <source>
        <dbReference type="Proteomes" id="UP000728185"/>
    </source>
</evidence>
<name>A0A8E0RVC4_9TREM</name>
<feature type="compositionally biased region" description="Polar residues" evidence="1">
    <location>
        <begin position="29"/>
        <end position="38"/>
    </location>
</feature>